<dbReference type="AlphaFoldDB" id="W4LDH9"/>
<keyword evidence="3" id="KW-0445">Lipid transport</keyword>
<reference evidence="7 8" key="1">
    <citation type="journal article" date="2014" name="Nature">
        <title>An environmental bacterial taxon with a large and distinct metabolic repertoire.</title>
        <authorList>
            <person name="Wilson M.C."/>
            <person name="Mori T."/>
            <person name="Ruckert C."/>
            <person name="Uria A.R."/>
            <person name="Helf M.J."/>
            <person name="Takada K."/>
            <person name="Gernert C."/>
            <person name="Steffens U.A."/>
            <person name="Heycke N."/>
            <person name="Schmitt S."/>
            <person name="Rinke C."/>
            <person name="Helfrich E.J."/>
            <person name="Brachmann A.O."/>
            <person name="Gurgui C."/>
            <person name="Wakimoto T."/>
            <person name="Kracht M."/>
            <person name="Crusemann M."/>
            <person name="Hentschel U."/>
            <person name="Abe I."/>
            <person name="Matsunaga S."/>
            <person name="Kalinowski J."/>
            <person name="Takeyama H."/>
            <person name="Piel J."/>
        </authorList>
    </citation>
    <scope>NUCLEOTIDE SEQUENCE [LARGE SCALE GENOMIC DNA]</scope>
    <source>
        <strain evidence="8">TSY2</strain>
    </source>
</reference>
<dbReference type="PANTHER" id="PTHR42870">
    <property type="entry name" value="ACETYL-COA C-ACETYLTRANSFERASE"/>
    <property type="match status" value="1"/>
</dbReference>
<evidence type="ECO:0000256" key="2">
    <source>
        <dbReference type="ARBA" id="ARBA00022448"/>
    </source>
</evidence>
<evidence type="ECO:0000259" key="6">
    <source>
        <dbReference type="Pfam" id="PF22691"/>
    </source>
</evidence>
<dbReference type="EC" id="2.3.1.176" evidence="1"/>
<dbReference type="PATRIC" id="fig|1429439.4.peg.7888"/>
<evidence type="ECO:0000256" key="4">
    <source>
        <dbReference type="ARBA" id="ARBA00023121"/>
    </source>
</evidence>
<dbReference type="EMBL" id="AZHX01002272">
    <property type="protein sequence ID" value="ETW95765.1"/>
    <property type="molecule type" value="Genomic_DNA"/>
</dbReference>
<dbReference type="PANTHER" id="PTHR42870:SF1">
    <property type="entry name" value="NON-SPECIFIC LIPID-TRANSFER PROTEIN-LIKE 2"/>
    <property type="match status" value="1"/>
</dbReference>
<organism evidence="7 8">
    <name type="scientific">Candidatus Entotheonella gemina</name>
    <dbReference type="NCBI Taxonomy" id="1429439"/>
    <lineage>
        <taxon>Bacteria</taxon>
        <taxon>Pseudomonadati</taxon>
        <taxon>Nitrospinota/Tectimicrobiota group</taxon>
        <taxon>Candidatus Tectimicrobiota</taxon>
        <taxon>Candidatus Entotheonellia</taxon>
        <taxon>Candidatus Entotheonellales</taxon>
        <taxon>Candidatus Entotheonellaceae</taxon>
        <taxon>Candidatus Entotheonella</taxon>
    </lineage>
</organism>
<name>W4LDH9_9BACT</name>
<evidence type="ECO:0000313" key="8">
    <source>
        <dbReference type="Proteomes" id="UP000019140"/>
    </source>
</evidence>
<dbReference type="GO" id="GO:0008289">
    <property type="term" value="F:lipid binding"/>
    <property type="evidence" value="ECO:0007669"/>
    <property type="project" value="UniProtKB-KW"/>
</dbReference>
<dbReference type="InterPro" id="IPR020613">
    <property type="entry name" value="Thiolase_CS"/>
</dbReference>
<dbReference type="Gene3D" id="3.40.47.10">
    <property type="match status" value="1"/>
</dbReference>
<evidence type="ECO:0000256" key="5">
    <source>
        <dbReference type="ARBA" id="ARBA00032316"/>
    </source>
</evidence>
<dbReference type="Proteomes" id="UP000019140">
    <property type="component" value="Unassembled WGS sequence"/>
</dbReference>
<dbReference type="SUPFAM" id="SSF53901">
    <property type="entry name" value="Thiolase-like"/>
    <property type="match status" value="1"/>
</dbReference>
<sequence>MVEMHDAFTIEELVYYEALGLTPKGEGARLIQEAQTEIHGRIPVNTSGGLISMGHPLGPTGLGHIAEILWQMRGQAGARQIPRDVNVALAHMVGAGGVCIVHIFRQ</sequence>
<proteinExistence type="predicted"/>
<gene>
    <name evidence="7" type="ORF">ETSY2_47610</name>
</gene>
<dbReference type="GO" id="GO:0006869">
    <property type="term" value="P:lipid transport"/>
    <property type="evidence" value="ECO:0007669"/>
    <property type="project" value="UniProtKB-KW"/>
</dbReference>
<dbReference type="InterPro" id="IPR016039">
    <property type="entry name" value="Thiolase-like"/>
</dbReference>
<evidence type="ECO:0000256" key="3">
    <source>
        <dbReference type="ARBA" id="ARBA00023055"/>
    </source>
</evidence>
<evidence type="ECO:0000313" key="7">
    <source>
        <dbReference type="EMBL" id="ETW95765.1"/>
    </source>
</evidence>
<comment type="caution">
    <text evidence="7">The sequence shown here is derived from an EMBL/GenBank/DDBJ whole genome shotgun (WGS) entry which is preliminary data.</text>
</comment>
<dbReference type="GO" id="GO:0016747">
    <property type="term" value="F:acyltransferase activity, transferring groups other than amino-acyl groups"/>
    <property type="evidence" value="ECO:0007669"/>
    <property type="project" value="InterPro"/>
</dbReference>
<feature type="domain" description="Thiolase C-terminal" evidence="6">
    <location>
        <begin position="1"/>
        <end position="95"/>
    </location>
</feature>
<dbReference type="Pfam" id="PF22691">
    <property type="entry name" value="Thiolase_C_1"/>
    <property type="match status" value="1"/>
</dbReference>
<keyword evidence="2" id="KW-0813">Transport</keyword>
<protein>
    <recommendedName>
        <fullName evidence="1">propanoyl-CoA C-acyltransferase</fullName>
        <ecNumber evidence="1">2.3.1.176</ecNumber>
    </recommendedName>
    <alternativeName>
        <fullName evidence="5">Propanoyl-CoA C-acyltransferase</fullName>
    </alternativeName>
</protein>
<keyword evidence="4" id="KW-0446">Lipid-binding</keyword>
<dbReference type="PROSITE" id="PS00737">
    <property type="entry name" value="THIOLASE_2"/>
    <property type="match status" value="1"/>
</dbReference>
<evidence type="ECO:0000256" key="1">
    <source>
        <dbReference type="ARBA" id="ARBA00012352"/>
    </source>
</evidence>
<dbReference type="HOGENOM" id="CLU_157361_0_0_7"/>
<keyword evidence="8" id="KW-1185">Reference proteome</keyword>
<accession>W4LDH9</accession>
<dbReference type="InterPro" id="IPR055140">
    <property type="entry name" value="Thiolase_C_2"/>
</dbReference>